<evidence type="ECO:0000256" key="3">
    <source>
        <dbReference type="ARBA" id="ARBA00022827"/>
    </source>
</evidence>
<gene>
    <name evidence="6" type="ORF">Dac01nite_00440</name>
</gene>
<keyword evidence="3" id="KW-0274">FAD</keyword>
<dbReference type="InterPro" id="IPR002938">
    <property type="entry name" value="FAD-bd"/>
</dbReference>
<comment type="caution">
    <text evidence="6">The sequence shown here is derived from an EMBL/GenBank/DDBJ whole genome shotgun (WGS) entry which is preliminary data.</text>
</comment>
<dbReference type="PANTHER" id="PTHR43004">
    <property type="entry name" value="TRK SYSTEM POTASSIUM UPTAKE PROTEIN"/>
    <property type="match status" value="1"/>
</dbReference>
<accession>A0A919UF50</accession>
<sequence>MPIPDAPVVVVGAGPVGMATALGLAHHGVESVLIERRTEPTVGSKAFGVWGRTLEILDSWGLSAPLLAAGDARDAIAPVAIETGRPIFTVDFTALSGESAMPGLLLIPQSSTEALLREAVAAQPAITLVHGEVTGATEDRDGVTVHVAGSAGAAGRDVRGAYVVGADGSRSAVRESQGSRHHGSIIDVDLLVFDIELDEDEDLAPVRMVSRRPGLLAGLRFSSGRWRVLASREPLTSASTTSTDGPPPRKPDRPIEELEALSHELFGPRDLRVVWQSQTTLYQQRVPHFRLGERILLAGDSAHLISPAGGQGMNQGIQDAECLAWSLAAAVAAEGRGDAPTVEAMLDGYAGEREHAADVVARRARMNSMLEFATPPWMRPLGFLAMRVATRSGWFTRLLTRRLSMRDLRYVARDSRRLAGRSRLGWGPVGRRMPNVVLPDGRRLFAPIAGRAAVVAVACDPPPVPDGVVAVRVERAPRGTRLRAGSVAVVRPDRHIGAVLRSPGSAATEQALVDTVGVVPGPHV</sequence>
<proteinExistence type="predicted"/>
<dbReference type="PRINTS" id="PR00420">
    <property type="entry name" value="RNGMNOXGNASE"/>
</dbReference>
<dbReference type="RefSeq" id="WP_203652777.1">
    <property type="nucleotide sequence ID" value="NZ_BONR01000001.1"/>
</dbReference>
<feature type="region of interest" description="Disordered" evidence="4">
    <location>
        <begin position="232"/>
        <end position="254"/>
    </location>
</feature>
<dbReference type="EMBL" id="BONR01000001">
    <property type="protein sequence ID" value="GIG53292.1"/>
    <property type="molecule type" value="Genomic_DNA"/>
</dbReference>
<dbReference type="SUPFAM" id="SSF51905">
    <property type="entry name" value="FAD/NAD(P)-binding domain"/>
    <property type="match status" value="1"/>
</dbReference>
<keyword evidence="7" id="KW-1185">Reference proteome</keyword>
<dbReference type="InterPro" id="IPR036188">
    <property type="entry name" value="FAD/NAD-bd_sf"/>
</dbReference>
<dbReference type="Gene3D" id="3.30.70.2450">
    <property type="match status" value="1"/>
</dbReference>
<dbReference type="GO" id="GO:0016709">
    <property type="term" value="F:oxidoreductase activity, acting on paired donors, with incorporation or reduction of molecular oxygen, NAD(P)H as one donor, and incorporation of one atom of oxygen"/>
    <property type="evidence" value="ECO:0007669"/>
    <property type="project" value="UniProtKB-ARBA"/>
</dbReference>
<dbReference type="GO" id="GO:0071949">
    <property type="term" value="F:FAD binding"/>
    <property type="evidence" value="ECO:0007669"/>
    <property type="project" value="InterPro"/>
</dbReference>
<keyword evidence="2" id="KW-0285">Flavoprotein</keyword>
<evidence type="ECO:0000313" key="7">
    <source>
        <dbReference type="Proteomes" id="UP000652354"/>
    </source>
</evidence>
<dbReference type="Proteomes" id="UP000652354">
    <property type="component" value="Unassembled WGS sequence"/>
</dbReference>
<feature type="compositionally biased region" description="Polar residues" evidence="4">
    <location>
        <begin position="234"/>
        <end position="244"/>
    </location>
</feature>
<dbReference type="Gene3D" id="3.50.50.60">
    <property type="entry name" value="FAD/NAD(P)-binding domain"/>
    <property type="match status" value="1"/>
</dbReference>
<dbReference type="AlphaFoldDB" id="A0A919UF50"/>
<name>A0A919UF50_9MICO</name>
<reference evidence="6" key="1">
    <citation type="submission" date="2021-01" db="EMBL/GenBank/DDBJ databases">
        <title>Whole genome shotgun sequence of Demequina activiva NBRC 110675.</title>
        <authorList>
            <person name="Komaki H."/>
            <person name="Tamura T."/>
        </authorList>
    </citation>
    <scope>NUCLEOTIDE SEQUENCE</scope>
    <source>
        <strain evidence="6">NBRC 110675</strain>
    </source>
</reference>
<evidence type="ECO:0000256" key="4">
    <source>
        <dbReference type="SAM" id="MobiDB-lite"/>
    </source>
</evidence>
<evidence type="ECO:0000313" key="6">
    <source>
        <dbReference type="EMBL" id="GIG53292.1"/>
    </source>
</evidence>
<evidence type="ECO:0000256" key="1">
    <source>
        <dbReference type="ARBA" id="ARBA00001974"/>
    </source>
</evidence>
<organism evidence="6 7">
    <name type="scientific">Demequina activiva</name>
    <dbReference type="NCBI Taxonomy" id="1582364"/>
    <lineage>
        <taxon>Bacteria</taxon>
        <taxon>Bacillati</taxon>
        <taxon>Actinomycetota</taxon>
        <taxon>Actinomycetes</taxon>
        <taxon>Micrococcales</taxon>
        <taxon>Demequinaceae</taxon>
        <taxon>Demequina</taxon>
    </lineage>
</organism>
<protein>
    <recommendedName>
        <fullName evidence="5">FAD-binding domain-containing protein</fullName>
    </recommendedName>
</protein>
<dbReference type="Pfam" id="PF01494">
    <property type="entry name" value="FAD_binding_3"/>
    <property type="match status" value="1"/>
</dbReference>
<comment type="cofactor">
    <cofactor evidence="1">
        <name>FAD</name>
        <dbReference type="ChEBI" id="CHEBI:57692"/>
    </cofactor>
</comment>
<feature type="domain" description="FAD-binding" evidence="5">
    <location>
        <begin position="6"/>
        <end position="363"/>
    </location>
</feature>
<evidence type="ECO:0000256" key="2">
    <source>
        <dbReference type="ARBA" id="ARBA00022630"/>
    </source>
</evidence>
<dbReference type="InterPro" id="IPR050641">
    <property type="entry name" value="RIFMO-like"/>
</dbReference>
<evidence type="ECO:0000259" key="5">
    <source>
        <dbReference type="Pfam" id="PF01494"/>
    </source>
</evidence>
<dbReference type="PANTHER" id="PTHR43004:SF19">
    <property type="entry name" value="BINDING MONOOXYGENASE, PUTATIVE (JCVI)-RELATED"/>
    <property type="match status" value="1"/>
</dbReference>